<keyword evidence="2 5" id="KW-0732">Signal</keyword>
<feature type="signal peptide" evidence="5">
    <location>
        <begin position="1"/>
        <end position="20"/>
    </location>
</feature>
<proteinExistence type="predicted"/>
<evidence type="ECO:0000256" key="5">
    <source>
        <dbReference type="SAM" id="SignalP"/>
    </source>
</evidence>
<dbReference type="GO" id="GO:0009986">
    <property type="term" value="C:cell surface"/>
    <property type="evidence" value="ECO:0007669"/>
    <property type="project" value="TreeGrafter"/>
</dbReference>
<name>A0A179G9W6_PURLI</name>
<dbReference type="KEGG" id="plj:28890636"/>
<evidence type="ECO:0000256" key="1">
    <source>
        <dbReference type="ARBA" id="ARBA00004196"/>
    </source>
</evidence>
<dbReference type="RefSeq" id="XP_018175339.1">
    <property type="nucleotide sequence ID" value="XM_018325587.1"/>
</dbReference>
<feature type="region of interest" description="Disordered" evidence="4">
    <location>
        <begin position="337"/>
        <end position="362"/>
    </location>
</feature>
<evidence type="ECO:0000313" key="7">
    <source>
        <dbReference type="EMBL" id="OAQ82711.1"/>
    </source>
</evidence>
<dbReference type="STRING" id="33203.A0A179G9W6"/>
<gene>
    <name evidence="6" type="ORF">VFPBJ_09900</name>
    <name evidence="7" type="ORF">VFPFJ_08514</name>
</gene>
<evidence type="ECO:0000256" key="3">
    <source>
        <dbReference type="ARBA" id="ARBA00023180"/>
    </source>
</evidence>
<dbReference type="InterPro" id="IPR051648">
    <property type="entry name" value="CWI-Assembly_Regulator"/>
</dbReference>
<accession>A0A179G9W6</accession>
<evidence type="ECO:0000313" key="6">
    <source>
        <dbReference type="EMBL" id="OAQ74605.1"/>
    </source>
</evidence>
<comment type="subcellular location">
    <subcellularLocation>
        <location evidence="1">Cell envelope</location>
    </subcellularLocation>
</comment>
<dbReference type="GO" id="GO:0009277">
    <property type="term" value="C:fungal-type cell wall"/>
    <property type="evidence" value="ECO:0007669"/>
    <property type="project" value="TreeGrafter"/>
</dbReference>
<dbReference type="EMBL" id="LSBH01000009">
    <property type="protein sequence ID" value="OAQ74605.1"/>
    <property type="molecule type" value="Genomic_DNA"/>
</dbReference>
<evidence type="ECO:0000256" key="4">
    <source>
        <dbReference type="SAM" id="MobiDB-lite"/>
    </source>
</evidence>
<feature type="chain" id="PRO_5008872620" evidence="5">
    <location>
        <begin position="21"/>
        <end position="391"/>
    </location>
</feature>
<dbReference type="SUPFAM" id="SSF52058">
    <property type="entry name" value="L domain-like"/>
    <property type="match status" value="1"/>
</dbReference>
<evidence type="ECO:0000313" key="8">
    <source>
        <dbReference type="Proteomes" id="UP000078240"/>
    </source>
</evidence>
<dbReference type="PANTHER" id="PTHR31018">
    <property type="entry name" value="SPORULATION-SPECIFIC PROTEIN-RELATED"/>
    <property type="match status" value="1"/>
</dbReference>
<dbReference type="OMA" id="WANNITF"/>
<protein>
    <submittedName>
        <fullName evidence="6">ECM33-like protein</fullName>
    </submittedName>
</protein>
<organism evidence="6 8">
    <name type="scientific">Purpureocillium lilacinum</name>
    <name type="common">Paecilomyces lilacinus</name>
    <dbReference type="NCBI Taxonomy" id="33203"/>
    <lineage>
        <taxon>Eukaryota</taxon>
        <taxon>Fungi</taxon>
        <taxon>Dikarya</taxon>
        <taxon>Ascomycota</taxon>
        <taxon>Pezizomycotina</taxon>
        <taxon>Sordariomycetes</taxon>
        <taxon>Hypocreomycetidae</taxon>
        <taxon>Hypocreales</taxon>
        <taxon>Ophiocordycipitaceae</taxon>
        <taxon>Purpureocillium</taxon>
    </lineage>
</organism>
<dbReference type="Proteomes" id="UP000078240">
    <property type="component" value="Unassembled WGS sequence"/>
</dbReference>
<comment type="caution">
    <text evidence="6">The sequence shown here is derived from an EMBL/GenBank/DDBJ whole genome shotgun (WGS) entry which is preliminary data.</text>
</comment>
<dbReference type="GO" id="GO:0005886">
    <property type="term" value="C:plasma membrane"/>
    <property type="evidence" value="ECO:0007669"/>
    <property type="project" value="TreeGrafter"/>
</dbReference>
<keyword evidence="3" id="KW-0325">Glycoprotein</keyword>
<dbReference type="Proteomes" id="UP000078340">
    <property type="component" value="Unassembled WGS sequence"/>
</dbReference>
<reference evidence="6 8" key="1">
    <citation type="submission" date="2016-01" db="EMBL/GenBank/DDBJ databases">
        <title>Biosynthesis of antibiotic leucinostatins and their inhibition on Phytophthora in bio-control Purpureocillium lilacinum.</title>
        <authorList>
            <person name="Wang G."/>
            <person name="Liu Z."/>
            <person name="Lin R."/>
            <person name="Li E."/>
            <person name="Mao Z."/>
            <person name="Ling J."/>
            <person name="Yin W."/>
            <person name="Xie B."/>
        </authorList>
    </citation>
    <scope>NUCLEOTIDE SEQUENCE [LARGE SCALE GENOMIC DNA]</scope>
    <source>
        <strain evidence="6">PLBJ-1</strain>
        <strain evidence="7">PLFJ-1</strain>
    </source>
</reference>
<dbReference type="EMBL" id="LSBI01000008">
    <property type="protein sequence ID" value="OAQ82711.1"/>
    <property type="molecule type" value="Genomic_DNA"/>
</dbReference>
<sequence>MRCVAILSAILAVGTAVVSGATTCTDDVKVTEPTPSIPCDVIAGDLIVSDKVAGSVSIEGPKKITGNFDVTNATKIVGISSTSVKEVNGKFILNGCTLLSTADFQALQSIASINLVNLPQLQTLNFGTSGVTKVSNVLIVDTFMGNLDGFNVADADTIDISNNPKLNTFTSDLVTVTKSLKIVDNGKDMVIEMSKLESAGEIEFRRIKKATFDSLKNASSIKINDSPDLLTVSALNVTTIDASVSLINNKKLSNCSFPQVKTIKGDMTILNNTALVSMDCFPKLESVGNILVGGSMQNVTLGKLTDVKGSATVTSTTDISDFCNFFDKLKSDGKIRGKESCKSNNKNANSGDSTGGDSAGGNKTKEDAAGVIGVNTAMLGLVGFAGIAQLL</sequence>
<dbReference type="AlphaFoldDB" id="A0A179G9W6"/>
<dbReference type="PANTHER" id="PTHR31018:SF3">
    <property type="entry name" value="RECEPTOR PROTEIN-TYROSINE KINASE"/>
    <property type="match status" value="1"/>
</dbReference>
<dbReference type="OrthoDB" id="536881at2759"/>
<evidence type="ECO:0000256" key="2">
    <source>
        <dbReference type="ARBA" id="ARBA00022729"/>
    </source>
</evidence>
<dbReference type="GO" id="GO:0031505">
    <property type="term" value="P:fungal-type cell wall organization"/>
    <property type="evidence" value="ECO:0007669"/>
    <property type="project" value="TreeGrafter"/>
</dbReference>
<dbReference type="GeneID" id="28890636"/>